<sequence length="405" mass="45600">QEPERPTRGRFHRGYSRGRGRGRGRGNYRTRGSFPHPRSHLGDDDDDDDDIRMYSMDEGLRSDSRFNPYRSRPLSRRGGREGNNNRGDIKSRLGAAPFNKGSSGQDWFKVVIIEGQKHDKEWLIRKLQNACEEAFQPIDFHIMKGDSVAFFVEGSKAAEALKKVSHKITVRDGSKLIFTVRSSGAPHNPNSVFTTAVDGSRGNTREGNNTPDDNTKEILKHCLGKRYDVMSKALNLSDLFHDEVLSEHNVQGALSKPWLASRIVQIIGENCPEVLSLDLSNNKLRNLDGFKDLGQQASNLKHLKVCNNQLRAVEDLDKIKSLSQLTSLELDGNPLCDMLKCFCCSYFSSVRSRLPKITFLDGHELPPPIGFDLPSQQALPPSKDSFFCDPQIQTLVLKFLEQYVL</sequence>
<dbReference type="EMBL" id="JARQWQ010000126">
    <property type="protein sequence ID" value="KAK2549451.1"/>
    <property type="molecule type" value="Genomic_DNA"/>
</dbReference>
<dbReference type="FunFam" id="3.80.10.10:FF:000384">
    <property type="entry name" value="Nuclear RNA export factor 1"/>
    <property type="match status" value="1"/>
</dbReference>
<evidence type="ECO:0000259" key="4">
    <source>
        <dbReference type="Pfam" id="PF09162"/>
    </source>
</evidence>
<dbReference type="Pfam" id="PF09162">
    <property type="entry name" value="Tap-RNA_bind"/>
    <property type="match status" value="1"/>
</dbReference>
<evidence type="ECO:0000256" key="3">
    <source>
        <dbReference type="SAM" id="MobiDB-lite"/>
    </source>
</evidence>
<dbReference type="InterPro" id="IPR032675">
    <property type="entry name" value="LRR_dom_sf"/>
</dbReference>
<dbReference type="AlphaFoldDB" id="A0AAD9UTK3"/>
<dbReference type="InterPro" id="IPR001611">
    <property type="entry name" value="Leu-rich_rpt"/>
</dbReference>
<dbReference type="PANTHER" id="PTHR10662:SF22">
    <property type="entry name" value="NUCLEAR RNA EXPORT FACTOR 1"/>
    <property type="match status" value="1"/>
</dbReference>
<protein>
    <submittedName>
        <fullName evidence="6">Nuclear RNA export factor 1</fullName>
    </submittedName>
</protein>
<accession>A0AAD9UTK3</accession>
<evidence type="ECO:0000256" key="1">
    <source>
        <dbReference type="ARBA" id="ARBA00022614"/>
    </source>
</evidence>
<organism evidence="6 7">
    <name type="scientific">Acropora cervicornis</name>
    <name type="common">Staghorn coral</name>
    <dbReference type="NCBI Taxonomy" id="6130"/>
    <lineage>
        <taxon>Eukaryota</taxon>
        <taxon>Metazoa</taxon>
        <taxon>Cnidaria</taxon>
        <taxon>Anthozoa</taxon>
        <taxon>Hexacorallia</taxon>
        <taxon>Scleractinia</taxon>
        <taxon>Astrocoeniina</taxon>
        <taxon>Acroporidae</taxon>
        <taxon>Acropora</taxon>
    </lineage>
</organism>
<name>A0AAD9UTK3_ACRCE</name>
<reference evidence="6" key="1">
    <citation type="journal article" date="2023" name="G3 (Bethesda)">
        <title>Whole genome assembly and annotation of the endangered Caribbean coral Acropora cervicornis.</title>
        <authorList>
            <person name="Selwyn J.D."/>
            <person name="Vollmer S.V."/>
        </authorList>
    </citation>
    <scope>NUCLEOTIDE SEQUENCE</scope>
    <source>
        <strain evidence="6">K2</strain>
    </source>
</reference>
<feature type="region of interest" description="Disordered" evidence="3">
    <location>
        <begin position="189"/>
        <end position="214"/>
    </location>
</feature>
<dbReference type="Gene3D" id="3.30.70.330">
    <property type="match status" value="1"/>
</dbReference>
<dbReference type="GO" id="GO:0005737">
    <property type="term" value="C:cytoplasm"/>
    <property type="evidence" value="ECO:0007669"/>
    <property type="project" value="InterPro"/>
</dbReference>
<dbReference type="InterPro" id="IPR035979">
    <property type="entry name" value="RBD_domain_sf"/>
</dbReference>
<feature type="non-terminal residue" evidence="6">
    <location>
        <position position="405"/>
    </location>
</feature>
<keyword evidence="7" id="KW-1185">Reference proteome</keyword>
<dbReference type="GO" id="GO:0003723">
    <property type="term" value="F:RNA binding"/>
    <property type="evidence" value="ECO:0007669"/>
    <property type="project" value="InterPro"/>
</dbReference>
<feature type="domain" description="Nuclear RNA export factor Tap RNA-binding" evidence="4">
    <location>
        <begin position="107"/>
        <end position="187"/>
    </location>
</feature>
<feature type="domain" description="NXF1/2/3/5-like leucine-rich repeat" evidence="5">
    <location>
        <begin position="225"/>
        <end position="362"/>
    </location>
</feature>
<dbReference type="InterPro" id="IPR012677">
    <property type="entry name" value="Nucleotide-bd_a/b_plait_sf"/>
</dbReference>
<evidence type="ECO:0000256" key="2">
    <source>
        <dbReference type="ARBA" id="ARBA00022737"/>
    </source>
</evidence>
<dbReference type="SUPFAM" id="SSF54928">
    <property type="entry name" value="RNA-binding domain, RBD"/>
    <property type="match status" value="1"/>
</dbReference>
<feature type="compositionally biased region" description="Basic residues" evidence="3">
    <location>
        <begin position="8"/>
        <end position="28"/>
    </location>
</feature>
<feature type="region of interest" description="Disordered" evidence="3">
    <location>
        <begin position="1"/>
        <end position="97"/>
    </location>
</feature>
<gene>
    <name evidence="6" type="ORF">P5673_030129</name>
</gene>
<dbReference type="Gene3D" id="3.80.10.10">
    <property type="entry name" value="Ribonuclease Inhibitor"/>
    <property type="match status" value="1"/>
</dbReference>
<comment type="caution">
    <text evidence="6">The sequence shown here is derived from an EMBL/GenBank/DDBJ whole genome shotgun (WGS) entry which is preliminary data.</text>
</comment>
<dbReference type="PROSITE" id="PS51450">
    <property type="entry name" value="LRR"/>
    <property type="match status" value="1"/>
</dbReference>
<reference evidence="6" key="2">
    <citation type="journal article" date="2023" name="Science">
        <title>Genomic signatures of disease resistance in endangered staghorn corals.</title>
        <authorList>
            <person name="Vollmer S.V."/>
            <person name="Selwyn J.D."/>
            <person name="Despard B.A."/>
            <person name="Roesel C.L."/>
        </authorList>
    </citation>
    <scope>NUCLEOTIDE SEQUENCE</scope>
    <source>
        <strain evidence="6">K2</strain>
    </source>
</reference>
<dbReference type="PANTHER" id="PTHR10662">
    <property type="entry name" value="NUCLEAR RNA EXPORT FACTOR"/>
    <property type="match status" value="1"/>
</dbReference>
<feature type="compositionally biased region" description="Polar residues" evidence="3">
    <location>
        <begin position="201"/>
        <end position="212"/>
    </location>
</feature>
<keyword evidence="1" id="KW-0433">Leucine-rich repeat</keyword>
<dbReference type="GO" id="GO:0005634">
    <property type="term" value="C:nucleus"/>
    <property type="evidence" value="ECO:0007669"/>
    <property type="project" value="TreeGrafter"/>
</dbReference>
<evidence type="ECO:0000313" key="7">
    <source>
        <dbReference type="Proteomes" id="UP001249851"/>
    </source>
</evidence>
<dbReference type="InterPro" id="IPR057125">
    <property type="entry name" value="NXF1/2/3/5-like_LRR"/>
</dbReference>
<dbReference type="Proteomes" id="UP001249851">
    <property type="component" value="Unassembled WGS sequence"/>
</dbReference>
<evidence type="ECO:0000313" key="6">
    <source>
        <dbReference type="EMBL" id="KAK2549451.1"/>
    </source>
</evidence>
<keyword evidence="2" id="KW-0677">Repeat</keyword>
<evidence type="ECO:0000259" key="5">
    <source>
        <dbReference type="Pfam" id="PF24048"/>
    </source>
</evidence>
<dbReference type="InterPro" id="IPR030217">
    <property type="entry name" value="NXF_fam"/>
</dbReference>
<dbReference type="GO" id="GO:0016973">
    <property type="term" value="P:poly(A)+ mRNA export from nucleus"/>
    <property type="evidence" value="ECO:0007669"/>
    <property type="project" value="TreeGrafter"/>
</dbReference>
<dbReference type="SUPFAM" id="SSF52058">
    <property type="entry name" value="L domain-like"/>
    <property type="match status" value="1"/>
</dbReference>
<dbReference type="Pfam" id="PF24048">
    <property type="entry name" value="LRR_NXF1-5"/>
    <property type="match status" value="1"/>
</dbReference>
<dbReference type="InterPro" id="IPR015245">
    <property type="entry name" value="Tap_RNA-bd"/>
</dbReference>
<proteinExistence type="predicted"/>